<accession>A0A0A6P819</accession>
<dbReference type="CDD" id="cd18741">
    <property type="entry name" value="PIN_VapC4-5_FitB-like"/>
    <property type="match status" value="1"/>
</dbReference>
<evidence type="ECO:0000256" key="5">
    <source>
        <dbReference type="ARBA" id="ARBA00022801"/>
    </source>
</evidence>
<protein>
    <submittedName>
        <fullName evidence="9">Twitching motility protein PilT</fullName>
    </submittedName>
</protein>
<evidence type="ECO:0000256" key="6">
    <source>
        <dbReference type="ARBA" id="ARBA00022842"/>
    </source>
</evidence>
<organism evidence="9 10">
    <name type="scientific">Candidatus Thiomargarita nelsonii</name>
    <dbReference type="NCBI Taxonomy" id="1003181"/>
    <lineage>
        <taxon>Bacteria</taxon>
        <taxon>Pseudomonadati</taxon>
        <taxon>Pseudomonadota</taxon>
        <taxon>Gammaproteobacteria</taxon>
        <taxon>Thiotrichales</taxon>
        <taxon>Thiotrichaceae</taxon>
        <taxon>Thiomargarita</taxon>
    </lineage>
</organism>
<reference evidence="9 10" key="1">
    <citation type="journal article" date="2016" name="Front. Microbiol.">
        <title>Single-Cell (Meta-)Genomics of a Dimorphic Candidatus Thiomargarita nelsonii Reveals Genomic Plasticity.</title>
        <authorList>
            <person name="Flood B.E."/>
            <person name="Fliss P."/>
            <person name="Jones D.S."/>
            <person name="Dick G.J."/>
            <person name="Jain S."/>
            <person name="Kaster A.K."/>
            <person name="Winkel M."/>
            <person name="Mussmann M."/>
            <person name="Bailey J."/>
        </authorList>
    </citation>
    <scope>NUCLEOTIDE SEQUENCE [LARGE SCALE GENOMIC DNA]</scope>
    <source>
        <strain evidence="9">Hydrate Ridge</strain>
    </source>
</reference>
<dbReference type="InterPro" id="IPR002716">
    <property type="entry name" value="PIN_dom"/>
</dbReference>
<dbReference type="InterPro" id="IPR029060">
    <property type="entry name" value="PIN-like_dom_sf"/>
</dbReference>
<dbReference type="GO" id="GO:0046872">
    <property type="term" value="F:metal ion binding"/>
    <property type="evidence" value="ECO:0007669"/>
    <property type="project" value="UniProtKB-KW"/>
</dbReference>
<gene>
    <name evidence="9" type="ORF">PN36_34155</name>
</gene>
<evidence type="ECO:0000256" key="7">
    <source>
        <dbReference type="ARBA" id="ARBA00038093"/>
    </source>
</evidence>
<evidence type="ECO:0000256" key="3">
    <source>
        <dbReference type="ARBA" id="ARBA00022722"/>
    </source>
</evidence>
<evidence type="ECO:0000256" key="1">
    <source>
        <dbReference type="ARBA" id="ARBA00001946"/>
    </source>
</evidence>
<keyword evidence="10" id="KW-1185">Reference proteome</keyword>
<comment type="cofactor">
    <cofactor evidence="1">
        <name>Mg(2+)</name>
        <dbReference type="ChEBI" id="CHEBI:18420"/>
    </cofactor>
</comment>
<proteinExistence type="inferred from homology"/>
<sequence>MNGVEALFNVIIVDTDILIDAGHSIKAALNCLTQYEQKAKLAISIITKMELVVGCRDKNELRKTEQFIRRFQILNLNESISTHADKLLCQYRLSHGLLIADALIAATAINWNYHLISKNQRDYRFIEELKLLPYP</sequence>
<keyword evidence="6" id="KW-0460">Magnesium</keyword>
<keyword evidence="4" id="KW-0479">Metal-binding</keyword>
<name>A0A0A6P819_9GAMM</name>
<evidence type="ECO:0000256" key="4">
    <source>
        <dbReference type="ARBA" id="ARBA00022723"/>
    </source>
</evidence>
<dbReference type="Pfam" id="PF01850">
    <property type="entry name" value="PIN"/>
    <property type="match status" value="1"/>
</dbReference>
<dbReference type="SUPFAM" id="SSF88723">
    <property type="entry name" value="PIN domain-like"/>
    <property type="match status" value="1"/>
</dbReference>
<dbReference type="AlphaFoldDB" id="A0A0A6P819"/>
<keyword evidence="2" id="KW-1277">Toxin-antitoxin system</keyword>
<dbReference type="PANTHER" id="PTHR33653">
    <property type="entry name" value="RIBONUCLEASE VAPC2"/>
    <property type="match status" value="1"/>
</dbReference>
<dbReference type="Gene3D" id="3.40.50.1010">
    <property type="entry name" value="5'-nuclease"/>
    <property type="match status" value="1"/>
</dbReference>
<comment type="similarity">
    <text evidence="7">Belongs to the PINc/VapC protein family.</text>
</comment>
<keyword evidence="5" id="KW-0378">Hydrolase</keyword>
<dbReference type="EMBL" id="JSZA02000377">
    <property type="protein sequence ID" value="KHD06940.1"/>
    <property type="molecule type" value="Genomic_DNA"/>
</dbReference>
<evidence type="ECO:0000313" key="10">
    <source>
        <dbReference type="Proteomes" id="UP000030428"/>
    </source>
</evidence>
<keyword evidence="3" id="KW-0540">Nuclease</keyword>
<dbReference type="GO" id="GO:0016787">
    <property type="term" value="F:hydrolase activity"/>
    <property type="evidence" value="ECO:0007669"/>
    <property type="project" value="UniProtKB-KW"/>
</dbReference>
<dbReference type="Proteomes" id="UP000030428">
    <property type="component" value="Unassembled WGS sequence"/>
</dbReference>
<dbReference type="InterPro" id="IPR050556">
    <property type="entry name" value="Type_II_TA_system_RNase"/>
</dbReference>
<dbReference type="GO" id="GO:0004518">
    <property type="term" value="F:nuclease activity"/>
    <property type="evidence" value="ECO:0007669"/>
    <property type="project" value="UniProtKB-KW"/>
</dbReference>
<evidence type="ECO:0000259" key="8">
    <source>
        <dbReference type="Pfam" id="PF01850"/>
    </source>
</evidence>
<comment type="caution">
    <text evidence="9">The sequence shown here is derived from an EMBL/GenBank/DDBJ whole genome shotgun (WGS) entry which is preliminary data.</text>
</comment>
<dbReference type="PANTHER" id="PTHR33653:SF1">
    <property type="entry name" value="RIBONUCLEASE VAPC2"/>
    <property type="match status" value="1"/>
</dbReference>
<evidence type="ECO:0000313" key="9">
    <source>
        <dbReference type="EMBL" id="KHD06940.1"/>
    </source>
</evidence>
<feature type="domain" description="PIN" evidence="8">
    <location>
        <begin position="11"/>
        <end position="121"/>
    </location>
</feature>
<evidence type="ECO:0000256" key="2">
    <source>
        <dbReference type="ARBA" id="ARBA00022649"/>
    </source>
</evidence>